<feature type="transmembrane region" description="Helical" evidence="1">
    <location>
        <begin position="157"/>
        <end position="176"/>
    </location>
</feature>
<dbReference type="Proteomes" id="UP000289220">
    <property type="component" value="Unassembled WGS sequence"/>
</dbReference>
<dbReference type="Proteomes" id="UP000501325">
    <property type="component" value="Chromosome"/>
</dbReference>
<gene>
    <name evidence="3" type="ORF">BREV_BREV_02303</name>
    <name evidence="2" type="ORF">GYM46_05220</name>
</gene>
<sequence>MIDTSRSTPEADLAFLRSIVQGGGDPRATLTMGVMYLAGGLLYGLQCLVHIGQSLGVVRWPGPVSLGFVAGITIAFLVVMVWAIREDRKRPKASPIVTRTLNAAFSGAGMANLAIIIVFGFGAARDGDFAVWLYYPAMIFALQSAAWYVAWTLKKKGWMLAASLGGWATAVALGLLVRQPLVYLYVATAALFLLFAGPGWIITREALKKRTVDADAG</sequence>
<feature type="transmembrane region" description="Helical" evidence="1">
    <location>
        <begin position="129"/>
        <end position="150"/>
    </location>
</feature>
<feature type="transmembrane region" description="Helical" evidence="1">
    <location>
        <begin position="104"/>
        <end position="123"/>
    </location>
</feature>
<feature type="transmembrane region" description="Helical" evidence="1">
    <location>
        <begin position="182"/>
        <end position="202"/>
    </location>
</feature>
<feature type="transmembrane region" description="Helical" evidence="1">
    <location>
        <begin position="34"/>
        <end position="52"/>
    </location>
</feature>
<keyword evidence="1" id="KW-0812">Transmembrane</keyword>
<dbReference type="RefSeq" id="WP_008264141.1">
    <property type="nucleotide sequence ID" value="NZ_CP048751.1"/>
</dbReference>
<dbReference type="AlphaFoldDB" id="A0A6G7EFM1"/>
<evidence type="ECO:0000313" key="2">
    <source>
        <dbReference type="EMBL" id="QIH72405.1"/>
    </source>
</evidence>
<dbReference type="KEGG" id="bmed:GYM46_05220"/>
<evidence type="ECO:0000256" key="1">
    <source>
        <dbReference type="SAM" id="Phobius"/>
    </source>
</evidence>
<keyword evidence="1" id="KW-1133">Transmembrane helix</keyword>
<protein>
    <submittedName>
        <fullName evidence="3">Uncharacterized protein</fullName>
    </submittedName>
</protein>
<dbReference type="EMBL" id="UXHF01000049">
    <property type="protein sequence ID" value="VDC50813.1"/>
    <property type="molecule type" value="Genomic_DNA"/>
</dbReference>
<evidence type="ECO:0000313" key="5">
    <source>
        <dbReference type="Proteomes" id="UP000501325"/>
    </source>
</evidence>
<evidence type="ECO:0000313" key="4">
    <source>
        <dbReference type="Proteomes" id="UP000289220"/>
    </source>
</evidence>
<dbReference type="EMBL" id="CP048751">
    <property type="protein sequence ID" value="QIH72405.1"/>
    <property type="molecule type" value="Genomic_DNA"/>
</dbReference>
<reference evidence="3 4" key="1">
    <citation type="submission" date="2018-11" db="EMBL/GenBank/DDBJ databases">
        <authorList>
            <person name="Peiro R."/>
            <person name="Begona"/>
            <person name="Cbmso G."/>
            <person name="Lopez M."/>
            <person name="Gonzalez S."/>
            <person name="Sacristan E."/>
            <person name="Castillo E."/>
        </authorList>
    </citation>
    <scope>NUCLEOTIDE SEQUENCE [LARGE SCALE GENOMIC DNA]</scope>
    <source>
        <strain evidence="3">Brev_genome</strain>
    </source>
</reference>
<keyword evidence="1" id="KW-0472">Membrane</keyword>
<proteinExistence type="predicted"/>
<evidence type="ECO:0000313" key="3">
    <source>
        <dbReference type="EMBL" id="VDC50813.1"/>
    </source>
</evidence>
<keyword evidence="4" id="KW-1185">Reference proteome</keyword>
<accession>A0A6G7EFM1</accession>
<name>A0A6G7EFM1_9CAUL</name>
<reference evidence="2 5" key="2">
    <citation type="submission" date="2020-01" db="EMBL/GenBank/DDBJ databases">
        <authorList>
            <person name="Wang S."/>
        </authorList>
    </citation>
    <scope>NUCLEOTIDE SEQUENCE [LARGE SCALE GENOMIC DNA]</scope>
    <source>
        <strain evidence="2 5">D151-2-6</strain>
    </source>
</reference>
<feature type="transmembrane region" description="Helical" evidence="1">
    <location>
        <begin position="64"/>
        <end position="84"/>
    </location>
</feature>
<organism evidence="3 4">
    <name type="scientific">Brevundimonas mediterranea</name>
    <dbReference type="NCBI Taxonomy" id="74329"/>
    <lineage>
        <taxon>Bacteria</taxon>
        <taxon>Pseudomonadati</taxon>
        <taxon>Pseudomonadota</taxon>
        <taxon>Alphaproteobacteria</taxon>
        <taxon>Caulobacterales</taxon>
        <taxon>Caulobacteraceae</taxon>
        <taxon>Brevundimonas</taxon>
    </lineage>
</organism>